<keyword evidence="3" id="KW-0694">RNA-binding</keyword>
<dbReference type="PROSITE" id="PS51165">
    <property type="entry name" value="THUMP"/>
    <property type="match status" value="1"/>
</dbReference>
<dbReference type="SMART" id="SM00981">
    <property type="entry name" value="THUMP"/>
    <property type="match status" value="1"/>
</dbReference>
<dbReference type="CDD" id="cd11715">
    <property type="entry name" value="THUMP_AdoMetMT"/>
    <property type="match status" value="1"/>
</dbReference>
<keyword evidence="1 5" id="KW-0489">Methyltransferase</keyword>
<organism evidence="5 6">
    <name type="scientific">Aromatoleum diolicum</name>
    <dbReference type="NCBI Taxonomy" id="75796"/>
    <lineage>
        <taxon>Bacteria</taxon>
        <taxon>Pseudomonadati</taxon>
        <taxon>Pseudomonadota</taxon>
        <taxon>Betaproteobacteria</taxon>
        <taxon>Rhodocyclales</taxon>
        <taxon>Rhodocyclaceae</taxon>
        <taxon>Aromatoleum</taxon>
    </lineage>
</organism>
<sequence>MSESFFSPCPRGLEPMLAEELATFGATAIEPTHGGVGFAGDWCVCYRANLESRLATRVMWRLAQGRYQSEEDIYRLAYGVTWAKWFTADDTIRIYVTAKQSPLKSLEFVTLRIKDAVCDHFRTVTGKRPSVDTANPAVRIHAFLTRDRVTLYLDTSGEPLYKRGFKPAAVEAPLKENLAAGILRLSGWKPGEVLLDPMCGSGTFLIEAAQIALDIAPGLGREFAFERFRHLDRAAWANVKKVAEARRHAPRRLKIYGSDVVGEQVRRTRINLQAAGLGDCVTLDRADFLKLDPPAGEGVLVTNPPYGVRIGEAEELAALYPQFGNVLKKRWSGWRCYFLSGDPALPKLFGLKASKRTPLFNGALECRLFEYKMVSGSMRRKPAEDIGDDALPG</sequence>
<dbReference type="InterPro" id="IPR029063">
    <property type="entry name" value="SAM-dependent_MTases_sf"/>
</dbReference>
<dbReference type="SUPFAM" id="SSF53335">
    <property type="entry name" value="S-adenosyl-L-methionine-dependent methyltransferases"/>
    <property type="match status" value="1"/>
</dbReference>
<dbReference type="PANTHER" id="PTHR47313:SF1">
    <property type="entry name" value="RIBOSOMAL RNA LARGE SUBUNIT METHYLTRANSFERASE K_L"/>
    <property type="match status" value="1"/>
</dbReference>
<accession>A0ABX1Q8J9</accession>
<evidence type="ECO:0000256" key="2">
    <source>
        <dbReference type="ARBA" id="ARBA00022679"/>
    </source>
</evidence>
<dbReference type="InterPro" id="IPR004114">
    <property type="entry name" value="THUMP_dom"/>
</dbReference>
<dbReference type="EMBL" id="WTVQ01000004">
    <property type="protein sequence ID" value="NMG73865.1"/>
    <property type="molecule type" value="Genomic_DNA"/>
</dbReference>
<dbReference type="GO" id="GO:0032259">
    <property type="term" value="P:methylation"/>
    <property type="evidence" value="ECO:0007669"/>
    <property type="project" value="UniProtKB-KW"/>
</dbReference>
<dbReference type="GO" id="GO:0008168">
    <property type="term" value="F:methyltransferase activity"/>
    <property type="evidence" value="ECO:0007669"/>
    <property type="project" value="UniProtKB-KW"/>
</dbReference>
<keyword evidence="6" id="KW-1185">Reference proteome</keyword>
<evidence type="ECO:0000256" key="1">
    <source>
        <dbReference type="ARBA" id="ARBA00022603"/>
    </source>
</evidence>
<dbReference type="Gene3D" id="3.40.50.150">
    <property type="entry name" value="Vaccinia Virus protein VP39"/>
    <property type="match status" value="1"/>
</dbReference>
<dbReference type="PANTHER" id="PTHR47313">
    <property type="entry name" value="RIBOSOMAL RNA LARGE SUBUNIT METHYLTRANSFERASE K/L"/>
    <property type="match status" value="1"/>
</dbReference>
<evidence type="ECO:0000256" key="3">
    <source>
        <dbReference type="PROSITE-ProRule" id="PRU00529"/>
    </source>
</evidence>
<dbReference type="Gene3D" id="3.30.2130.30">
    <property type="match status" value="1"/>
</dbReference>
<dbReference type="InterPro" id="IPR054170">
    <property type="entry name" value="RlmL_1st"/>
</dbReference>
<feature type="domain" description="THUMP" evidence="4">
    <location>
        <begin position="44"/>
        <end position="155"/>
    </location>
</feature>
<protein>
    <submittedName>
        <fullName evidence="5">Class I SAM-dependent RNA methyltransferase</fullName>
    </submittedName>
</protein>
<dbReference type="Pfam" id="PF02926">
    <property type="entry name" value="THUMP"/>
    <property type="match status" value="1"/>
</dbReference>
<evidence type="ECO:0000313" key="6">
    <source>
        <dbReference type="Proteomes" id="UP000648984"/>
    </source>
</evidence>
<gene>
    <name evidence="5" type="ORF">GPA25_03740</name>
</gene>
<dbReference type="InterPro" id="IPR053943">
    <property type="entry name" value="RlmKL-like_Mtase_CS"/>
</dbReference>
<dbReference type="InterPro" id="IPR000241">
    <property type="entry name" value="RlmKL-like_Mtase"/>
</dbReference>
<evidence type="ECO:0000313" key="5">
    <source>
        <dbReference type="EMBL" id="NMG73865.1"/>
    </source>
</evidence>
<dbReference type="Proteomes" id="UP000648984">
    <property type="component" value="Unassembled WGS sequence"/>
</dbReference>
<evidence type="ECO:0000259" key="4">
    <source>
        <dbReference type="PROSITE" id="PS51165"/>
    </source>
</evidence>
<dbReference type="PROSITE" id="PS01261">
    <property type="entry name" value="UPF0020"/>
    <property type="match status" value="1"/>
</dbReference>
<dbReference type="PROSITE" id="PS00092">
    <property type="entry name" value="N6_MTASE"/>
    <property type="match status" value="1"/>
</dbReference>
<proteinExistence type="predicted"/>
<keyword evidence="2" id="KW-0808">Transferase</keyword>
<dbReference type="RefSeq" id="WP_169259014.1">
    <property type="nucleotide sequence ID" value="NZ_WTVQ01000004.1"/>
</dbReference>
<name>A0ABX1Q8J9_9RHOO</name>
<dbReference type="Pfam" id="PF01170">
    <property type="entry name" value="UPF0020"/>
    <property type="match status" value="1"/>
</dbReference>
<dbReference type="Pfam" id="PF22020">
    <property type="entry name" value="RlmL_1st"/>
    <property type="match status" value="1"/>
</dbReference>
<dbReference type="InterPro" id="IPR002052">
    <property type="entry name" value="DNA_methylase_N6_adenine_CS"/>
</dbReference>
<reference evidence="5 6" key="1">
    <citation type="submission" date="2019-12" db="EMBL/GenBank/DDBJ databases">
        <title>Comparative genomics gives insights into the taxonomy of the Azoarcus-Aromatoleum group and reveals separate origins of nif in the plant-associated Azoarcus and non-plant-associated Aromatoleum sub-groups.</title>
        <authorList>
            <person name="Lafos M."/>
            <person name="Maluk M."/>
            <person name="Batista M."/>
            <person name="Junghare M."/>
            <person name="Carmona M."/>
            <person name="Faoro H."/>
            <person name="Cruz L.M."/>
            <person name="Battistoni F."/>
            <person name="De Souza E."/>
            <person name="Pedrosa F."/>
            <person name="Chen W.-M."/>
            <person name="Poole P.S."/>
            <person name="Dixon R.A."/>
            <person name="James E.K."/>
        </authorList>
    </citation>
    <scope>NUCLEOTIDE SEQUENCE [LARGE SCALE GENOMIC DNA]</scope>
    <source>
        <strain evidence="5 6">22Lin</strain>
    </source>
</reference>
<dbReference type="PRINTS" id="PR00507">
    <property type="entry name" value="N12N6MTFRASE"/>
</dbReference>
<comment type="caution">
    <text evidence="5">The sequence shown here is derived from an EMBL/GenBank/DDBJ whole genome shotgun (WGS) entry which is preliminary data.</text>
</comment>